<dbReference type="InterPro" id="IPR052222">
    <property type="entry name" value="DESIGUAL"/>
</dbReference>
<reference evidence="8" key="1">
    <citation type="submission" date="2024-02" db="EMBL/GenBank/DDBJ databases">
        <authorList>
            <consortium name="ELIXIR-Norway"/>
            <consortium name="Elixir Norway"/>
        </authorList>
    </citation>
    <scope>NUCLEOTIDE SEQUENCE</scope>
</reference>
<keyword evidence="5 7" id="KW-0472">Membrane</keyword>
<evidence type="ECO:0000256" key="3">
    <source>
        <dbReference type="ARBA" id="ARBA00022729"/>
    </source>
</evidence>
<protein>
    <submittedName>
        <fullName evidence="8">Uncharacterized protein</fullName>
    </submittedName>
</protein>
<evidence type="ECO:0000256" key="6">
    <source>
        <dbReference type="ARBA" id="ARBA00029467"/>
    </source>
</evidence>
<evidence type="ECO:0000313" key="9">
    <source>
        <dbReference type="Proteomes" id="UP001497512"/>
    </source>
</evidence>
<dbReference type="PANTHER" id="PTHR31769">
    <property type="entry name" value="OS07G0462200 PROTEIN-RELATED"/>
    <property type="match status" value="1"/>
</dbReference>
<evidence type="ECO:0000256" key="7">
    <source>
        <dbReference type="SAM" id="Phobius"/>
    </source>
</evidence>
<feature type="transmembrane region" description="Helical" evidence="7">
    <location>
        <begin position="100"/>
        <end position="122"/>
    </location>
</feature>
<evidence type="ECO:0000256" key="2">
    <source>
        <dbReference type="ARBA" id="ARBA00022692"/>
    </source>
</evidence>
<evidence type="ECO:0000256" key="1">
    <source>
        <dbReference type="ARBA" id="ARBA00004127"/>
    </source>
</evidence>
<keyword evidence="2 7" id="KW-0812">Transmembrane</keyword>
<dbReference type="Pfam" id="PF06749">
    <property type="entry name" value="DUF1218"/>
    <property type="match status" value="1"/>
</dbReference>
<gene>
    <name evidence="8" type="ORF">CSSPTR1EN2_LOCUS23742</name>
</gene>
<feature type="transmembrane region" description="Helical" evidence="7">
    <location>
        <begin position="12"/>
        <end position="32"/>
    </location>
</feature>
<accession>A0ABP0V744</accession>
<dbReference type="Proteomes" id="UP001497512">
    <property type="component" value="Chromosome 9"/>
</dbReference>
<organism evidence="8 9">
    <name type="scientific">Sphagnum troendelagicum</name>
    <dbReference type="NCBI Taxonomy" id="128251"/>
    <lineage>
        <taxon>Eukaryota</taxon>
        <taxon>Viridiplantae</taxon>
        <taxon>Streptophyta</taxon>
        <taxon>Embryophyta</taxon>
        <taxon>Bryophyta</taxon>
        <taxon>Sphagnophytina</taxon>
        <taxon>Sphagnopsida</taxon>
        <taxon>Sphagnales</taxon>
        <taxon>Sphagnaceae</taxon>
        <taxon>Sphagnum</taxon>
    </lineage>
</organism>
<keyword evidence="9" id="KW-1185">Reference proteome</keyword>
<name>A0ABP0V744_9BRYO</name>
<evidence type="ECO:0000256" key="4">
    <source>
        <dbReference type="ARBA" id="ARBA00022989"/>
    </source>
</evidence>
<comment type="subcellular location">
    <subcellularLocation>
        <location evidence="1">Endomembrane system</location>
        <topology evidence="1">Multi-pass membrane protein</topology>
    </subcellularLocation>
</comment>
<comment type="similarity">
    <text evidence="6">Belongs to the DESIGUAL family.</text>
</comment>
<proteinExistence type="inferred from homology"/>
<evidence type="ECO:0000313" key="8">
    <source>
        <dbReference type="EMBL" id="CAK9237516.1"/>
    </source>
</evidence>
<evidence type="ECO:0000256" key="5">
    <source>
        <dbReference type="ARBA" id="ARBA00023136"/>
    </source>
</evidence>
<dbReference type="EMBL" id="OZ019901">
    <property type="protein sequence ID" value="CAK9237516.1"/>
    <property type="molecule type" value="Genomic_DNA"/>
</dbReference>
<keyword evidence="3" id="KW-0732">Signal</keyword>
<feature type="transmembrane region" description="Helical" evidence="7">
    <location>
        <begin position="143"/>
        <end position="166"/>
    </location>
</feature>
<dbReference type="InterPro" id="IPR009606">
    <property type="entry name" value="DEAL/Modifying_wall_lignin1/2"/>
</dbReference>
<keyword evidence="4 7" id="KW-1133">Transmembrane helix</keyword>
<sequence length="189" mass="19885">MWSLGGRAGASKLVLGISFVFFIIAFGLAIGAESQRSQATQTTDAAGYLICTYSATTATGLAVGALVCLLVAQLFITIVTRCLCCGVAYSHGAAHRWAEVAFITSWLVFIMAFVVLLGGATTKKIHTQGYYNSNVTCQQEMKSLFIAGAFLTFITMVLSELSYILISKASSSAAPYGAPPPPIGLATYA</sequence>
<feature type="transmembrane region" description="Helical" evidence="7">
    <location>
        <begin position="53"/>
        <end position="80"/>
    </location>
</feature>